<keyword evidence="2" id="KW-0472">Membrane</keyword>
<reference evidence="3" key="1">
    <citation type="journal article" date="2014" name="Int. J. Syst. Evol. Microbiol.">
        <title>Complete genome sequence of Corynebacterium casei LMG S-19264T (=DSM 44701T), isolated from a smear-ripened cheese.</title>
        <authorList>
            <consortium name="US DOE Joint Genome Institute (JGI-PGF)"/>
            <person name="Walter F."/>
            <person name="Albersmeier A."/>
            <person name="Kalinowski J."/>
            <person name="Ruckert C."/>
        </authorList>
    </citation>
    <scope>NUCLEOTIDE SEQUENCE</scope>
    <source>
        <strain evidence="3">CGMCC 4.7201</strain>
    </source>
</reference>
<dbReference type="Proteomes" id="UP000641932">
    <property type="component" value="Unassembled WGS sequence"/>
</dbReference>
<sequence>MSRTSAERRAKARSAQAGRKPAATSAASASPAGAKGAKAATAAKSAAGKSARTAASATPAATRGAKAATAAESSLWSLVMPHVKVALVLGLWLAMLRQQALPLADFPRFYAQALVASASLALCAAVAVYLYPPLTPRWRTIMWTLVVSTVVGTAMHAAVGGRFGLLAALLSGGAVLAARCNGTARTAVRHLRERRRSAAERA</sequence>
<feature type="transmembrane region" description="Helical" evidence="2">
    <location>
        <begin position="109"/>
        <end position="131"/>
    </location>
</feature>
<feature type="transmembrane region" description="Helical" evidence="2">
    <location>
        <begin position="140"/>
        <end position="159"/>
    </location>
</feature>
<evidence type="ECO:0000256" key="1">
    <source>
        <dbReference type="SAM" id="MobiDB-lite"/>
    </source>
</evidence>
<dbReference type="AlphaFoldDB" id="A0A917ZY35"/>
<comment type="caution">
    <text evidence="3">The sequence shown here is derived from an EMBL/GenBank/DDBJ whole genome shotgun (WGS) entry which is preliminary data.</text>
</comment>
<feature type="transmembrane region" description="Helical" evidence="2">
    <location>
        <begin position="75"/>
        <end position="97"/>
    </location>
</feature>
<proteinExistence type="predicted"/>
<dbReference type="EMBL" id="BMMS01000036">
    <property type="protein sequence ID" value="GGO98063.1"/>
    <property type="molecule type" value="Genomic_DNA"/>
</dbReference>
<keyword evidence="2" id="KW-1133">Transmembrane helix</keyword>
<feature type="transmembrane region" description="Helical" evidence="2">
    <location>
        <begin position="165"/>
        <end position="188"/>
    </location>
</feature>
<reference evidence="3" key="2">
    <citation type="submission" date="2020-09" db="EMBL/GenBank/DDBJ databases">
        <authorList>
            <person name="Sun Q."/>
            <person name="Zhou Y."/>
        </authorList>
    </citation>
    <scope>NUCLEOTIDE SEQUENCE</scope>
    <source>
        <strain evidence="3">CGMCC 4.7201</strain>
    </source>
</reference>
<feature type="region of interest" description="Disordered" evidence="1">
    <location>
        <begin position="1"/>
        <end position="34"/>
    </location>
</feature>
<gene>
    <name evidence="3" type="ORF">GCM10012280_61320</name>
</gene>
<dbReference type="RefSeq" id="WP_189135095.1">
    <property type="nucleotide sequence ID" value="NZ_BMMS01000036.1"/>
</dbReference>
<name>A0A917ZY35_9ACTN</name>
<feature type="compositionally biased region" description="Low complexity" evidence="1">
    <location>
        <begin position="17"/>
        <end position="34"/>
    </location>
</feature>
<evidence type="ECO:0000313" key="4">
    <source>
        <dbReference type="Proteomes" id="UP000641932"/>
    </source>
</evidence>
<keyword evidence="4" id="KW-1185">Reference proteome</keyword>
<evidence type="ECO:0000256" key="2">
    <source>
        <dbReference type="SAM" id="Phobius"/>
    </source>
</evidence>
<keyword evidence="2" id="KW-0812">Transmembrane</keyword>
<evidence type="ECO:0000313" key="3">
    <source>
        <dbReference type="EMBL" id="GGO98063.1"/>
    </source>
</evidence>
<protein>
    <submittedName>
        <fullName evidence="3">Uncharacterized protein</fullName>
    </submittedName>
</protein>
<organism evidence="3 4">
    <name type="scientific">Wenjunlia tyrosinilytica</name>
    <dbReference type="NCBI Taxonomy" id="1544741"/>
    <lineage>
        <taxon>Bacteria</taxon>
        <taxon>Bacillati</taxon>
        <taxon>Actinomycetota</taxon>
        <taxon>Actinomycetes</taxon>
        <taxon>Kitasatosporales</taxon>
        <taxon>Streptomycetaceae</taxon>
        <taxon>Wenjunlia</taxon>
    </lineage>
</organism>
<accession>A0A917ZY35</accession>